<gene>
    <name evidence="3" type="ORF">F5972_01290</name>
</gene>
<evidence type="ECO:0000256" key="1">
    <source>
        <dbReference type="SAM" id="MobiDB-lite"/>
    </source>
</evidence>
<keyword evidence="2" id="KW-0732">Signal</keyword>
<protein>
    <submittedName>
        <fullName evidence="3">Uncharacterized protein</fullName>
    </submittedName>
</protein>
<feature type="chain" id="PRO_5039035774" evidence="2">
    <location>
        <begin position="26"/>
        <end position="148"/>
    </location>
</feature>
<feature type="compositionally biased region" description="Basic and acidic residues" evidence="1">
    <location>
        <begin position="136"/>
        <end position="148"/>
    </location>
</feature>
<organism evidence="3 4">
    <name type="scientific">Microbispora cellulosiformans</name>
    <dbReference type="NCBI Taxonomy" id="2614688"/>
    <lineage>
        <taxon>Bacteria</taxon>
        <taxon>Bacillati</taxon>
        <taxon>Actinomycetota</taxon>
        <taxon>Actinomycetes</taxon>
        <taxon>Streptosporangiales</taxon>
        <taxon>Streptosporangiaceae</taxon>
        <taxon>Microbispora</taxon>
    </lineage>
</organism>
<evidence type="ECO:0000313" key="3">
    <source>
        <dbReference type="EMBL" id="KAA9381500.1"/>
    </source>
</evidence>
<dbReference type="RefSeq" id="WP_150930233.1">
    <property type="nucleotide sequence ID" value="NZ_VYTZ01000001.1"/>
</dbReference>
<dbReference type="EMBL" id="VYTZ01000001">
    <property type="protein sequence ID" value="KAA9381500.1"/>
    <property type="molecule type" value="Genomic_DNA"/>
</dbReference>
<dbReference type="Proteomes" id="UP000327011">
    <property type="component" value="Unassembled WGS sequence"/>
</dbReference>
<dbReference type="AlphaFoldDB" id="A0A5J5K940"/>
<reference evidence="3 4" key="1">
    <citation type="submission" date="2019-09" db="EMBL/GenBank/DDBJ databases">
        <title>Screening of Novel Bioactive Compounds from Soil-Associated.</title>
        <authorList>
            <person name="Gong X."/>
        </authorList>
    </citation>
    <scope>NUCLEOTIDE SEQUENCE [LARGE SCALE GENOMIC DNA]</scope>
    <source>
        <strain evidence="3 4">Gxj-6</strain>
    </source>
</reference>
<name>A0A5J5K940_9ACTN</name>
<accession>A0A5J5K940</accession>
<evidence type="ECO:0000256" key="2">
    <source>
        <dbReference type="SAM" id="SignalP"/>
    </source>
</evidence>
<feature type="signal peptide" evidence="2">
    <location>
        <begin position="1"/>
        <end position="25"/>
    </location>
</feature>
<feature type="region of interest" description="Disordered" evidence="1">
    <location>
        <begin position="127"/>
        <end position="148"/>
    </location>
</feature>
<sequence length="148" mass="16075">MRRPKILVEWLAAVAAAGGTAVVQAAGTDMWVSVRQRAAKVLSRDDPDREQAELLRLDQTATELASLTPGEAALTRARQEASWTARFEMLLESLGEAEREQVARELNDIADQARQASVGGVSGNVFQGPAAFQVGDHNRQDNHFGPRP</sequence>
<keyword evidence="4" id="KW-1185">Reference proteome</keyword>
<proteinExistence type="predicted"/>
<evidence type="ECO:0000313" key="4">
    <source>
        <dbReference type="Proteomes" id="UP000327011"/>
    </source>
</evidence>
<comment type="caution">
    <text evidence="3">The sequence shown here is derived from an EMBL/GenBank/DDBJ whole genome shotgun (WGS) entry which is preliminary data.</text>
</comment>